<gene>
    <name evidence="4" type="primary">CUA2B_7</name>
    <name evidence="4" type="ORF">FJT64_001839</name>
</gene>
<evidence type="ECO:0000256" key="1">
    <source>
        <dbReference type="ARBA" id="ARBA00022460"/>
    </source>
</evidence>
<evidence type="ECO:0000256" key="2">
    <source>
        <dbReference type="ARBA" id="ARBA00022737"/>
    </source>
</evidence>
<dbReference type="EMBL" id="VIIS01000237">
    <property type="protein sequence ID" value="KAF0311481.1"/>
    <property type="molecule type" value="Genomic_DNA"/>
</dbReference>
<name>A0A6A4XAS1_AMPAM</name>
<dbReference type="Pfam" id="PF00379">
    <property type="entry name" value="Chitin_bind_4"/>
    <property type="match status" value="1"/>
</dbReference>
<sequence length="323" mass="33121">MKFLGQLIFKDLSDTSVRNATTDKLLLMLKTVDADPVPNTGQQQDVAETLETMLSCQADSANVLTACALVAAASGAPSTPLAYGHGYAHGYAASPAAYGLGYAAVAPAPVDVVVGHAPVAKSVEVVDYVNPHPKYDFSYGVSDGYTGDHKSQVESRDGDVVRGQYRLVDPDGTERVVTYTADDYNGFQATVEKRPLGYTAPVATHGYAAAVPAVATHGYAAAVPAVAAHGYAAAVPAVAAHGYAAAVPAVAVHAAPVAVSHQSVTKSEGYDVPVVKETVHTAPVVAKAVPAVHAVHSVHAAPAVHSVHTVHAAPAVHSISHGY</sequence>
<protein>
    <submittedName>
        <fullName evidence="4">Larval cuticle protein A2B</fullName>
    </submittedName>
</protein>
<keyword evidence="2" id="KW-0677">Repeat</keyword>
<comment type="caution">
    <text evidence="4">The sequence shown here is derived from an EMBL/GenBank/DDBJ whole genome shotgun (WGS) entry which is preliminary data.</text>
</comment>
<dbReference type="GO" id="GO:0005615">
    <property type="term" value="C:extracellular space"/>
    <property type="evidence" value="ECO:0007669"/>
    <property type="project" value="TreeGrafter"/>
</dbReference>
<dbReference type="InterPro" id="IPR031311">
    <property type="entry name" value="CHIT_BIND_RR_consensus"/>
</dbReference>
<dbReference type="InterPro" id="IPR000618">
    <property type="entry name" value="Insect_cuticle"/>
</dbReference>
<dbReference type="PANTHER" id="PTHR12236">
    <property type="entry name" value="STRUCTURAL CONTITUENT OF CUTICLE"/>
    <property type="match status" value="1"/>
</dbReference>
<dbReference type="PROSITE" id="PS00233">
    <property type="entry name" value="CHIT_BIND_RR_1"/>
    <property type="match status" value="1"/>
</dbReference>
<dbReference type="Proteomes" id="UP000440578">
    <property type="component" value="Unassembled WGS sequence"/>
</dbReference>
<evidence type="ECO:0000256" key="3">
    <source>
        <dbReference type="PROSITE-ProRule" id="PRU00497"/>
    </source>
</evidence>
<organism evidence="4 5">
    <name type="scientific">Amphibalanus amphitrite</name>
    <name type="common">Striped barnacle</name>
    <name type="synonym">Balanus amphitrite</name>
    <dbReference type="NCBI Taxonomy" id="1232801"/>
    <lineage>
        <taxon>Eukaryota</taxon>
        <taxon>Metazoa</taxon>
        <taxon>Ecdysozoa</taxon>
        <taxon>Arthropoda</taxon>
        <taxon>Crustacea</taxon>
        <taxon>Multicrustacea</taxon>
        <taxon>Cirripedia</taxon>
        <taxon>Thoracica</taxon>
        <taxon>Thoracicalcarea</taxon>
        <taxon>Balanomorpha</taxon>
        <taxon>Balanoidea</taxon>
        <taxon>Balanidae</taxon>
        <taxon>Amphibalaninae</taxon>
        <taxon>Amphibalanus</taxon>
    </lineage>
</organism>
<dbReference type="InterPro" id="IPR051217">
    <property type="entry name" value="Insect_Cuticle_Struc_Prot"/>
</dbReference>
<evidence type="ECO:0000313" key="5">
    <source>
        <dbReference type="Proteomes" id="UP000440578"/>
    </source>
</evidence>
<proteinExistence type="predicted"/>
<keyword evidence="5" id="KW-1185">Reference proteome</keyword>
<dbReference type="PROSITE" id="PS51155">
    <property type="entry name" value="CHIT_BIND_RR_2"/>
    <property type="match status" value="1"/>
</dbReference>
<dbReference type="OrthoDB" id="6382329at2759"/>
<evidence type="ECO:0000313" key="4">
    <source>
        <dbReference type="EMBL" id="KAF0311481.1"/>
    </source>
</evidence>
<accession>A0A6A4XAS1</accession>
<dbReference type="PANTHER" id="PTHR12236:SF94">
    <property type="entry name" value="CCP84AA-RELATED"/>
    <property type="match status" value="1"/>
</dbReference>
<dbReference type="GO" id="GO:0031012">
    <property type="term" value="C:extracellular matrix"/>
    <property type="evidence" value="ECO:0007669"/>
    <property type="project" value="TreeGrafter"/>
</dbReference>
<reference evidence="4 5" key="1">
    <citation type="submission" date="2019-07" db="EMBL/GenBank/DDBJ databases">
        <title>Draft genome assembly of a fouling barnacle, Amphibalanus amphitrite (Darwin, 1854): The first reference genome for Thecostraca.</title>
        <authorList>
            <person name="Kim W."/>
        </authorList>
    </citation>
    <scope>NUCLEOTIDE SEQUENCE [LARGE SCALE GENOMIC DNA]</scope>
    <source>
        <strain evidence="4">SNU_AA5</strain>
        <tissue evidence="4">Soma without cirri and trophi</tissue>
    </source>
</reference>
<dbReference type="GO" id="GO:0042302">
    <property type="term" value="F:structural constituent of cuticle"/>
    <property type="evidence" value="ECO:0007669"/>
    <property type="project" value="UniProtKB-UniRule"/>
</dbReference>
<dbReference type="PRINTS" id="PR00947">
    <property type="entry name" value="CUTICLE"/>
</dbReference>
<keyword evidence="1 3" id="KW-0193">Cuticle</keyword>
<dbReference type="AlphaFoldDB" id="A0A6A4XAS1"/>